<evidence type="ECO:0000256" key="1">
    <source>
        <dbReference type="SAM" id="Phobius"/>
    </source>
</evidence>
<organism evidence="3 4">
    <name type="scientific">Phaseolus coccineus</name>
    <name type="common">Scarlet runner bean</name>
    <name type="synonym">Phaseolus multiflorus</name>
    <dbReference type="NCBI Taxonomy" id="3886"/>
    <lineage>
        <taxon>Eukaryota</taxon>
        <taxon>Viridiplantae</taxon>
        <taxon>Streptophyta</taxon>
        <taxon>Embryophyta</taxon>
        <taxon>Tracheophyta</taxon>
        <taxon>Spermatophyta</taxon>
        <taxon>Magnoliopsida</taxon>
        <taxon>eudicotyledons</taxon>
        <taxon>Gunneridae</taxon>
        <taxon>Pentapetalae</taxon>
        <taxon>rosids</taxon>
        <taxon>fabids</taxon>
        <taxon>Fabales</taxon>
        <taxon>Fabaceae</taxon>
        <taxon>Papilionoideae</taxon>
        <taxon>50 kb inversion clade</taxon>
        <taxon>NPAAA clade</taxon>
        <taxon>indigoferoid/millettioid clade</taxon>
        <taxon>Phaseoleae</taxon>
        <taxon>Phaseolus</taxon>
    </lineage>
</organism>
<feature type="transmembrane region" description="Helical" evidence="1">
    <location>
        <begin position="304"/>
        <end position="333"/>
    </location>
</feature>
<dbReference type="InterPro" id="IPR025315">
    <property type="entry name" value="DUF4220"/>
</dbReference>
<feature type="transmembrane region" description="Helical" evidence="1">
    <location>
        <begin position="247"/>
        <end position="266"/>
    </location>
</feature>
<dbReference type="InterPro" id="IPR007658">
    <property type="entry name" value="DUF594"/>
</dbReference>
<protein>
    <recommendedName>
        <fullName evidence="2">DUF4220 domain-containing protein</fullName>
    </recommendedName>
</protein>
<dbReference type="EMBL" id="JAYMYR010000006">
    <property type="protein sequence ID" value="KAK7356549.1"/>
    <property type="molecule type" value="Genomic_DNA"/>
</dbReference>
<comment type="caution">
    <text evidence="3">The sequence shown here is derived from an EMBL/GenBank/DDBJ whole genome shotgun (WGS) entry which is preliminary data.</text>
</comment>
<accession>A0AAN9MKZ0</accession>
<evidence type="ECO:0000313" key="4">
    <source>
        <dbReference type="Proteomes" id="UP001374584"/>
    </source>
</evidence>
<proteinExistence type="predicted"/>
<gene>
    <name evidence="3" type="ORF">VNO80_15823</name>
</gene>
<dbReference type="AlphaFoldDB" id="A0AAN9MKZ0"/>
<reference evidence="3 4" key="1">
    <citation type="submission" date="2024-01" db="EMBL/GenBank/DDBJ databases">
        <title>The genomes of 5 underutilized Papilionoideae crops provide insights into root nodulation and disease resistanc.</title>
        <authorList>
            <person name="Jiang F."/>
        </authorList>
    </citation>
    <scope>NUCLEOTIDE SEQUENCE [LARGE SCALE GENOMIC DNA]</scope>
    <source>
        <strain evidence="3">JINMINGXINNONG_FW02</strain>
        <tissue evidence="3">Leaves</tissue>
    </source>
</reference>
<dbReference type="Pfam" id="PF04578">
    <property type="entry name" value="DUF594"/>
    <property type="match status" value="1"/>
</dbReference>
<feature type="domain" description="DUF4220" evidence="2">
    <location>
        <begin position="70"/>
        <end position="415"/>
    </location>
</feature>
<dbReference type="Pfam" id="PF13968">
    <property type="entry name" value="DUF4220"/>
    <property type="match status" value="1"/>
</dbReference>
<keyword evidence="1" id="KW-1133">Transmembrane helix</keyword>
<keyword evidence="1" id="KW-0812">Transmembrane</keyword>
<feature type="transmembrane region" description="Helical" evidence="1">
    <location>
        <begin position="67"/>
        <end position="88"/>
    </location>
</feature>
<feature type="transmembrane region" description="Helical" evidence="1">
    <location>
        <begin position="127"/>
        <end position="148"/>
    </location>
</feature>
<evidence type="ECO:0000313" key="3">
    <source>
        <dbReference type="EMBL" id="KAK7356549.1"/>
    </source>
</evidence>
<keyword evidence="4" id="KW-1185">Reference proteome</keyword>
<sequence length="697" mass="80900">MLLAVISSLIMIHSREIKLNGIIPDLIKVFWKIMELRVLVLFSFLLQVFLILFGNRRKYTTNRWLQIGVWWTYLSAGWVATYALSILSKDSKNPSMQPNFIIWAPFLLLHLGGPDTITAYSPEDNELWLRHLFGLISQLIVAAPVVQISFKSGNLFYVTIPVMVAGIIKYGERTWSLWLGSTKKFEESILPPPDPGPNYAYFSHDLAEKIAEGYKVRLMVESTPVSFYHSQIVIANESIQDAFFLQYGFYLFRIFQFLFADLILSIQDHHNSQYFFQSIQWNDAFKVIEVELGLMYDKLYTKAVATYSCLGISLKCVSFLCTLSAFVSFYCLIDDKGHIDYDKTITLVLFVGAILFEIYAVVVLLSSSWGMLWLSNHRNWRVDLIYRFISRLQTPLKLSHTNRWSNLVSQFNLINFCLKDDKPFKCPKIKKLRRFHQFLRKAFYRDKQPVSGELKELIFKKLREKSWSAKEIKACKKLCAYRGDGVLHRWKCHSIYWSTKVEFDQSLLIWHIATDLCHYSDVTAESSPTVKTNYETSKLLSDYMLYLLVKCPFMLPNGIGQMRFEDTCAEIGELQETERDELCKWILEVGTDVEPSAIKGERSKSVVFESSRLAKSLESLAMEKNWSKERKSEIIRDVWVEMVCHAASQCSGLHHRKQLSRGGELLTHVWLLMAHLGITEQFQISQGRHERTRVIFT</sequence>
<name>A0AAN9MKZ0_PHACN</name>
<feature type="transmembrane region" description="Helical" evidence="1">
    <location>
        <begin position="38"/>
        <end position="55"/>
    </location>
</feature>
<evidence type="ECO:0000259" key="2">
    <source>
        <dbReference type="Pfam" id="PF13968"/>
    </source>
</evidence>
<dbReference type="Proteomes" id="UP001374584">
    <property type="component" value="Unassembled WGS sequence"/>
</dbReference>
<keyword evidence="1" id="KW-0472">Membrane</keyword>
<feature type="transmembrane region" description="Helical" evidence="1">
    <location>
        <begin position="345"/>
        <end position="374"/>
    </location>
</feature>
<dbReference type="PANTHER" id="PTHR31325">
    <property type="entry name" value="OS01G0798800 PROTEIN-RELATED"/>
    <property type="match status" value="1"/>
</dbReference>